<dbReference type="InterPro" id="IPR003010">
    <property type="entry name" value="C-N_Hydrolase"/>
</dbReference>
<evidence type="ECO:0000313" key="4">
    <source>
        <dbReference type="Proteomes" id="UP000306985"/>
    </source>
</evidence>
<dbReference type="Proteomes" id="UP000306985">
    <property type="component" value="Unassembled WGS sequence"/>
</dbReference>
<keyword evidence="4" id="KW-1185">Reference proteome</keyword>
<dbReference type="Pfam" id="PF00795">
    <property type="entry name" value="CN_hydrolase"/>
    <property type="match status" value="1"/>
</dbReference>
<evidence type="ECO:0000259" key="2">
    <source>
        <dbReference type="PROSITE" id="PS50263"/>
    </source>
</evidence>
<name>A0A4U6QNA0_9ACTN</name>
<dbReference type="CDD" id="cd07197">
    <property type="entry name" value="nitrilase"/>
    <property type="match status" value="1"/>
</dbReference>
<dbReference type="PANTHER" id="PTHR43674:SF2">
    <property type="entry name" value="BETA-UREIDOPROPIONASE"/>
    <property type="match status" value="1"/>
</dbReference>
<feature type="domain" description="CN hydrolase" evidence="2">
    <location>
        <begin position="6"/>
        <end position="236"/>
    </location>
</feature>
<dbReference type="GO" id="GO:0050126">
    <property type="term" value="F:N-carbamoylputrescine amidase activity"/>
    <property type="evidence" value="ECO:0007669"/>
    <property type="project" value="TreeGrafter"/>
</dbReference>
<dbReference type="InterPro" id="IPR050345">
    <property type="entry name" value="Aliph_Amidase/BUP"/>
</dbReference>
<dbReference type="Gene3D" id="3.60.110.10">
    <property type="entry name" value="Carbon-nitrogen hydrolase"/>
    <property type="match status" value="1"/>
</dbReference>
<dbReference type="GO" id="GO:0033388">
    <property type="term" value="P:putrescine biosynthetic process from arginine"/>
    <property type="evidence" value="ECO:0007669"/>
    <property type="project" value="TreeGrafter"/>
</dbReference>
<protein>
    <submittedName>
        <fullName evidence="3">Carbon-nitrogen hydrolase family protein</fullName>
    </submittedName>
</protein>
<dbReference type="SUPFAM" id="SSF56317">
    <property type="entry name" value="Carbon-nitrogen hydrolase"/>
    <property type="match status" value="1"/>
</dbReference>
<evidence type="ECO:0000256" key="1">
    <source>
        <dbReference type="ARBA" id="ARBA00022801"/>
    </source>
</evidence>
<organism evidence="3 4">
    <name type="scientific">Nakamurella flava</name>
    <dbReference type="NCBI Taxonomy" id="2576308"/>
    <lineage>
        <taxon>Bacteria</taxon>
        <taxon>Bacillati</taxon>
        <taxon>Actinomycetota</taxon>
        <taxon>Actinomycetes</taxon>
        <taxon>Nakamurellales</taxon>
        <taxon>Nakamurellaceae</taxon>
        <taxon>Nakamurella</taxon>
    </lineage>
</organism>
<reference evidence="3 4" key="1">
    <citation type="submission" date="2019-05" db="EMBL/GenBank/DDBJ databases">
        <title>Nakamurella sp. N5BH11, whole genome shotgun sequence.</title>
        <authorList>
            <person name="Tuo L."/>
        </authorList>
    </citation>
    <scope>NUCLEOTIDE SEQUENCE [LARGE SCALE GENOMIC DNA]</scope>
    <source>
        <strain evidence="3 4">N5BH11</strain>
    </source>
</reference>
<accession>A0A4U6QNA0</accession>
<dbReference type="PROSITE" id="PS50263">
    <property type="entry name" value="CN_HYDROLASE"/>
    <property type="match status" value="1"/>
</dbReference>
<comment type="caution">
    <text evidence="3">The sequence shown here is derived from an EMBL/GenBank/DDBJ whole genome shotgun (WGS) entry which is preliminary data.</text>
</comment>
<dbReference type="PANTHER" id="PTHR43674">
    <property type="entry name" value="NITRILASE C965.09-RELATED"/>
    <property type="match status" value="1"/>
</dbReference>
<dbReference type="AlphaFoldDB" id="A0A4U6QNA0"/>
<dbReference type="OrthoDB" id="9811121at2"/>
<sequence>MSQPSLTVAVAQAEIVVGDLATNIATHLEVIRAARARLVVFPELSLTGYDLDAPSVAPTDAVLRPLIDACRASGAVALVGAPITESGRDFIAMLRVDEHGASVAARKVWVHGGEHQRFSCGTEAAVIDVDGWAVGLAICFDTNVQQHTAQLARRGVDLYAAGVLDGPGEEGERIARTFVTARALRAPVAIAHYRGSTPLFPVTVGTSMIVDADGEMLAQVDDAGMPHASACLSKAD</sequence>
<dbReference type="InterPro" id="IPR036526">
    <property type="entry name" value="C-N_Hydrolase_sf"/>
</dbReference>
<evidence type="ECO:0000313" key="3">
    <source>
        <dbReference type="EMBL" id="TKV61536.1"/>
    </source>
</evidence>
<proteinExistence type="predicted"/>
<gene>
    <name evidence="3" type="ORF">FDO65_08180</name>
</gene>
<keyword evidence="1 3" id="KW-0378">Hydrolase</keyword>
<dbReference type="EMBL" id="SZZH01000001">
    <property type="protein sequence ID" value="TKV61536.1"/>
    <property type="molecule type" value="Genomic_DNA"/>
</dbReference>
<dbReference type="RefSeq" id="WP_137448841.1">
    <property type="nucleotide sequence ID" value="NZ_SZZH01000001.1"/>
</dbReference>